<gene>
    <name evidence="3" type="ORF">K452DRAFT_359438</name>
</gene>
<sequence>MASSTPPAVPIVPGRSLGFMLLGASIHDILTRVKAQPSVYPKIELIYDLRYPIAAPIFVALPHNGLRLRFDGPDQRLRLIEVLDFSKTRLSYKNVEVVKAAEAGMGGLGNPTGPTGPRFRHVYDKLLGPTYAGEFLAPKDGDTSGKGIYVLSYPGIAFNFLLDVSAWSADKDFVSLLSSSATSAAKSMAIFDGESWPKARGTLFTNAPLNPRSLELAAKANVADEIEVARMYGEGRVELVRRSSPSFWLQLSVTSPQQLVEELGPPDAIYHKSDRRLSIHGHAPGSSRSRRFSNASSDSYGESSSEADETLSVDAEGSDSDSGSGSPIESSSVMDTDDTSTVEHFYNYFHHGFDILISTPVALSVPSPTSPHPPLKITPGFPSSSQRLVATKIIFHGNIPGSYPFNRHRRSRWTLEHVPTEQYKDALTSEMPFADIQGRLKEAFKSTYANEDEERSLQRSMVLNRGWGDSPGSSCELLGGFEEGSRPGTAVGVGVGAGADAATAKHSAGASASVIGAGGQKQLVDHNFGISELYGFPGLIFEVLKNGTVSALTVY</sequence>
<dbReference type="GeneID" id="54303772"/>
<reference evidence="3" key="1">
    <citation type="journal article" date="2020" name="Stud. Mycol.">
        <title>101 Dothideomycetes genomes: a test case for predicting lifestyles and emergence of pathogens.</title>
        <authorList>
            <person name="Haridas S."/>
            <person name="Albert R."/>
            <person name="Binder M."/>
            <person name="Bloem J."/>
            <person name="Labutti K."/>
            <person name="Salamov A."/>
            <person name="Andreopoulos B."/>
            <person name="Baker S."/>
            <person name="Barry K."/>
            <person name="Bills G."/>
            <person name="Bluhm B."/>
            <person name="Cannon C."/>
            <person name="Castanera R."/>
            <person name="Culley D."/>
            <person name="Daum C."/>
            <person name="Ezra D."/>
            <person name="Gonzalez J."/>
            <person name="Henrissat B."/>
            <person name="Kuo A."/>
            <person name="Liang C."/>
            <person name="Lipzen A."/>
            <person name="Lutzoni F."/>
            <person name="Magnuson J."/>
            <person name="Mondo S."/>
            <person name="Nolan M."/>
            <person name="Ohm R."/>
            <person name="Pangilinan J."/>
            <person name="Park H.-J."/>
            <person name="Ramirez L."/>
            <person name="Alfaro M."/>
            <person name="Sun H."/>
            <person name="Tritt A."/>
            <person name="Yoshinaga Y."/>
            <person name="Zwiers L.-H."/>
            <person name="Turgeon B."/>
            <person name="Goodwin S."/>
            <person name="Spatafora J."/>
            <person name="Crous P."/>
            <person name="Grigoriev I."/>
        </authorList>
    </citation>
    <scope>NUCLEOTIDE SEQUENCE</scope>
    <source>
        <strain evidence="3">CBS 121167</strain>
    </source>
</reference>
<dbReference type="Proteomes" id="UP000799438">
    <property type="component" value="Unassembled WGS sequence"/>
</dbReference>
<dbReference type="InterPro" id="IPR005373">
    <property type="entry name" value="PHAF1"/>
</dbReference>
<proteinExistence type="inferred from homology"/>
<evidence type="ECO:0000313" key="4">
    <source>
        <dbReference type="Proteomes" id="UP000799438"/>
    </source>
</evidence>
<accession>A0A6A6BDP5</accession>
<protein>
    <submittedName>
        <fullName evidence="3">Uncharacterized protein</fullName>
    </submittedName>
</protein>
<feature type="region of interest" description="Disordered" evidence="2">
    <location>
        <begin position="278"/>
        <end position="336"/>
    </location>
</feature>
<dbReference type="PANTHER" id="PTHR13465:SF2">
    <property type="entry name" value="PHAGOSOME ASSEMBLY FACTOR 1"/>
    <property type="match status" value="1"/>
</dbReference>
<dbReference type="AlphaFoldDB" id="A0A6A6BDP5"/>
<dbReference type="OrthoDB" id="411211at2759"/>
<feature type="compositionally biased region" description="Low complexity" evidence="2">
    <location>
        <begin position="320"/>
        <end position="334"/>
    </location>
</feature>
<dbReference type="EMBL" id="ML995488">
    <property type="protein sequence ID" value="KAF2141037.1"/>
    <property type="molecule type" value="Genomic_DNA"/>
</dbReference>
<name>A0A6A6BDP5_9PEZI</name>
<dbReference type="GO" id="GO:0043001">
    <property type="term" value="P:Golgi to plasma membrane protein transport"/>
    <property type="evidence" value="ECO:0007669"/>
    <property type="project" value="TreeGrafter"/>
</dbReference>
<evidence type="ECO:0000256" key="2">
    <source>
        <dbReference type="SAM" id="MobiDB-lite"/>
    </source>
</evidence>
<dbReference type="Pfam" id="PF03676">
    <property type="entry name" value="PHAF1"/>
    <property type="match status" value="2"/>
</dbReference>
<dbReference type="RefSeq" id="XP_033396750.1">
    <property type="nucleotide sequence ID" value="XM_033546266.1"/>
</dbReference>
<dbReference type="PANTHER" id="PTHR13465">
    <property type="entry name" value="UPF0183 PROTEIN"/>
    <property type="match status" value="1"/>
</dbReference>
<dbReference type="InterPro" id="IPR039156">
    <property type="entry name" value="PHAF1/BROMI"/>
</dbReference>
<evidence type="ECO:0000256" key="1">
    <source>
        <dbReference type="ARBA" id="ARBA00024339"/>
    </source>
</evidence>
<feature type="compositionally biased region" description="Acidic residues" evidence="2">
    <location>
        <begin position="305"/>
        <end position="319"/>
    </location>
</feature>
<keyword evidence="4" id="KW-1185">Reference proteome</keyword>
<evidence type="ECO:0000313" key="3">
    <source>
        <dbReference type="EMBL" id="KAF2141037.1"/>
    </source>
</evidence>
<organism evidence="3 4">
    <name type="scientific">Aplosporella prunicola CBS 121167</name>
    <dbReference type="NCBI Taxonomy" id="1176127"/>
    <lineage>
        <taxon>Eukaryota</taxon>
        <taxon>Fungi</taxon>
        <taxon>Dikarya</taxon>
        <taxon>Ascomycota</taxon>
        <taxon>Pezizomycotina</taxon>
        <taxon>Dothideomycetes</taxon>
        <taxon>Dothideomycetes incertae sedis</taxon>
        <taxon>Botryosphaeriales</taxon>
        <taxon>Aplosporellaceae</taxon>
        <taxon>Aplosporella</taxon>
    </lineage>
</organism>
<comment type="similarity">
    <text evidence="1">Belongs to the PHAF1 family.</text>
</comment>
<dbReference type="GO" id="GO:0005802">
    <property type="term" value="C:trans-Golgi network"/>
    <property type="evidence" value="ECO:0007669"/>
    <property type="project" value="TreeGrafter"/>
</dbReference>
<feature type="compositionally biased region" description="Low complexity" evidence="2">
    <location>
        <begin position="292"/>
        <end position="304"/>
    </location>
</feature>